<keyword evidence="4" id="KW-0255">Endonuclease</keyword>
<dbReference type="GO" id="GO:0015074">
    <property type="term" value="P:DNA integration"/>
    <property type="evidence" value="ECO:0007669"/>
    <property type="project" value="InterPro"/>
</dbReference>
<evidence type="ECO:0000313" key="8">
    <source>
        <dbReference type="EMBL" id="NXJ14195.1"/>
    </source>
</evidence>
<comment type="caution">
    <text evidence="8">The sequence shown here is derived from an EMBL/GenBank/DDBJ whole genome shotgun (WGS) entry which is preliminary data.</text>
</comment>
<protein>
    <submittedName>
        <fullName evidence="8">POK18 protein</fullName>
    </submittedName>
</protein>
<evidence type="ECO:0000259" key="7">
    <source>
        <dbReference type="PROSITE" id="PS50994"/>
    </source>
</evidence>
<dbReference type="InterPro" id="IPR036397">
    <property type="entry name" value="RNaseH_sf"/>
</dbReference>
<keyword evidence="2" id="KW-0548">Nucleotidyltransferase</keyword>
<keyword evidence="5" id="KW-0378">Hydrolase</keyword>
<dbReference type="Proteomes" id="UP000522663">
    <property type="component" value="Unassembled WGS sequence"/>
</dbReference>
<gene>
    <name evidence="8" type="primary">Ervk18_2</name>
    <name evidence="8" type="ORF">ODOGUJ_R15087</name>
</gene>
<evidence type="ECO:0000313" key="9">
    <source>
        <dbReference type="Proteomes" id="UP000522663"/>
    </source>
</evidence>
<dbReference type="SUPFAM" id="SSF53098">
    <property type="entry name" value="Ribonuclease H-like"/>
    <property type="match status" value="1"/>
</dbReference>
<evidence type="ECO:0000256" key="6">
    <source>
        <dbReference type="ARBA" id="ARBA00022918"/>
    </source>
</evidence>
<evidence type="ECO:0000256" key="3">
    <source>
        <dbReference type="ARBA" id="ARBA00022722"/>
    </source>
</evidence>
<keyword evidence="6" id="KW-0695">RNA-directed DNA polymerase</keyword>
<dbReference type="GO" id="GO:0016787">
    <property type="term" value="F:hydrolase activity"/>
    <property type="evidence" value="ECO:0007669"/>
    <property type="project" value="UniProtKB-KW"/>
</dbReference>
<dbReference type="OrthoDB" id="9120713at2759"/>
<dbReference type="PANTHER" id="PTHR41694">
    <property type="entry name" value="ENDOGENOUS RETROVIRUS GROUP K MEMBER POL PROTEIN"/>
    <property type="match status" value="1"/>
</dbReference>
<keyword evidence="3" id="KW-0540">Nuclease</keyword>
<evidence type="ECO:0000256" key="1">
    <source>
        <dbReference type="ARBA" id="ARBA00022679"/>
    </source>
</evidence>
<reference evidence="8 9" key="1">
    <citation type="submission" date="2019-09" db="EMBL/GenBank/DDBJ databases">
        <title>Bird 10,000 Genomes (B10K) Project - Family phase.</title>
        <authorList>
            <person name="Zhang G."/>
        </authorList>
    </citation>
    <scope>NUCLEOTIDE SEQUENCE [LARGE SCALE GENOMIC DNA]</scope>
    <source>
        <strain evidence="8">B10K-DU-001-53</strain>
        <tissue evidence="8">Muscle</tissue>
    </source>
</reference>
<dbReference type="PROSITE" id="PS50994">
    <property type="entry name" value="INTEGRASE"/>
    <property type="match status" value="1"/>
</dbReference>
<evidence type="ECO:0000256" key="4">
    <source>
        <dbReference type="ARBA" id="ARBA00022759"/>
    </source>
</evidence>
<dbReference type="EMBL" id="VXAB01011887">
    <property type="protein sequence ID" value="NXJ14195.1"/>
    <property type="molecule type" value="Genomic_DNA"/>
</dbReference>
<evidence type="ECO:0000256" key="5">
    <source>
        <dbReference type="ARBA" id="ARBA00022801"/>
    </source>
</evidence>
<feature type="domain" description="Integrase catalytic" evidence="7">
    <location>
        <begin position="1"/>
        <end position="64"/>
    </location>
</feature>
<sequence length="64" mass="6913">RHCVQALHIAVAVLGAPEALKTDNCPGYRSHIFGAWCRAWGIKHTFGCPENSQGQAVVACAHRT</sequence>
<keyword evidence="1" id="KW-0808">Transferase</keyword>
<dbReference type="InterPro" id="IPR001584">
    <property type="entry name" value="Integrase_cat-core"/>
</dbReference>
<dbReference type="AlphaFoldDB" id="A0A7K9YVV1"/>
<proteinExistence type="predicted"/>
<dbReference type="GO" id="GO:0035613">
    <property type="term" value="F:RNA stem-loop binding"/>
    <property type="evidence" value="ECO:0007669"/>
    <property type="project" value="TreeGrafter"/>
</dbReference>
<keyword evidence="9" id="KW-1185">Reference proteome</keyword>
<feature type="non-terminal residue" evidence="8">
    <location>
        <position position="64"/>
    </location>
</feature>
<dbReference type="InterPro" id="IPR012337">
    <property type="entry name" value="RNaseH-like_sf"/>
</dbReference>
<organism evidence="8 9">
    <name type="scientific">Odontophorus gujanensis</name>
    <name type="common">marbled wood quail</name>
    <dbReference type="NCBI Taxonomy" id="886794"/>
    <lineage>
        <taxon>Eukaryota</taxon>
        <taxon>Metazoa</taxon>
        <taxon>Chordata</taxon>
        <taxon>Craniata</taxon>
        <taxon>Vertebrata</taxon>
        <taxon>Euteleostomi</taxon>
        <taxon>Archelosauria</taxon>
        <taxon>Archosauria</taxon>
        <taxon>Dinosauria</taxon>
        <taxon>Saurischia</taxon>
        <taxon>Theropoda</taxon>
        <taxon>Coelurosauria</taxon>
        <taxon>Aves</taxon>
        <taxon>Neognathae</taxon>
        <taxon>Galloanserae</taxon>
        <taxon>Galliformes</taxon>
        <taxon>Odontophoridae</taxon>
        <taxon>Odontophorus</taxon>
    </lineage>
</organism>
<dbReference type="PANTHER" id="PTHR41694:SF3">
    <property type="entry name" value="RNA-DIRECTED DNA POLYMERASE-RELATED"/>
    <property type="match status" value="1"/>
</dbReference>
<dbReference type="GO" id="GO:0004519">
    <property type="term" value="F:endonuclease activity"/>
    <property type="evidence" value="ECO:0007669"/>
    <property type="project" value="UniProtKB-KW"/>
</dbReference>
<name>A0A7K9YVV1_9GALL</name>
<evidence type="ECO:0000256" key="2">
    <source>
        <dbReference type="ARBA" id="ARBA00022695"/>
    </source>
</evidence>
<dbReference type="Gene3D" id="3.30.420.10">
    <property type="entry name" value="Ribonuclease H-like superfamily/Ribonuclease H"/>
    <property type="match status" value="1"/>
</dbReference>
<accession>A0A7K9YVV1</accession>
<feature type="non-terminal residue" evidence="8">
    <location>
        <position position="1"/>
    </location>
</feature>
<dbReference type="GO" id="GO:0003964">
    <property type="term" value="F:RNA-directed DNA polymerase activity"/>
    <property type="evidence" value="ECO:0007669"/>
    <property type="project" value="UniProtKB-KW"/>
</dbReference>